<dbReference type="AlphaFoldDB" id="A0A0B5DZZ3"/>
<protein>
    <recommendedName>
        <fullName evidence="4">Transmembrane protein</fullName>
    </recommendedName>
</protein>
<feature type="transmembrane region" description="Helical" evidence="1">
    <location>
        <begin position="73"/>
        <end position="91"/>
    </location>
</feature>
<name>A0A0B5DZZ3_9RHOB</name>
<organism evidence="2 3">
    <name type="scientific">Celeribacter indicus</name>
    <dbReference type="NCBI Taxonomy" id="1208324"/>
    <lineage>
        <taxon>Bacteria</taxon>
        <taxon>Pseudomonadati</taxon>
        <taxon>Pseudomonadota</taxon>
        <taxon>Alphaproteobacteria</taxon>
        <taxon>Rhodobacterales</taxon>
        <taxon>Roseobacteraceae</taxon>
        <taxon>Celeribacter</taxon>
    </lineage>
</organism>
<keyword evidence="1" id="KW-1133">Transmembrane helix</keyword>
<feature type="transmembrane region" description="Helical" evidence="1">
    <location>
        <begin position="35"/>
        <end position="52"/>
    </location>
</feature>
<evidence type="ECO:0000313" key="2">
    <source>
        <dbReference type="EMBL" id="AJE46311.1"/>
    </source>
</evidence>
<keyword evidence="1" id="KW-0472">Membrane</keyword>
<evidence type="ECO:0008006" key="4">
    <source>
        <dbReference type="Google" id="ProtNLM"/>
    </source>
</evidence>
<dbReference type="HOGENOM" id="CLU_121976_2_1_5"/>
<dbReference type="Proteomes" id="UP000031521">
    <property type="component" value="Chromosome"/>
</dbReference>
<gene>
    <name evidence="2" type="ORF">P73_1596</name>
</gene>
<dbReference type="EMBL" id="CP004393">
    <property type="protein sequence ID" value="AJE46311.1"/>
    <property type="molecule type" value="Genomic_DNA"/>
</dbReference>
<sequence length="124" mass="13505">MHAKALRRALLGLLPYPVLLVAANALSSRLPGDSPLQIALVALPVIGCLAVLRAVTDTIRSLDEYQRKQSFEAIVFAFAATALTTFTWGFFEDAGMPKLPTFAIWPVMAGYWLLGGAWVSVRSR</sequence>
<keyword evidence="3" id="KW-1185">Reference proteome</keyword>
<reference evidence="2 3" key="1">
    <citation type="journal article" date="2014" name="Int. J. Syst. Evol. Microbiol.">
        <title>Celeribacter indicus sp. nov., a polycyclic aromatic hydrocarbon-degrading bacterium from deep-sea sediment and reclassification of Huaishuia halophila as Celeribacter halophilus comb. nov.</title>
        <authorList>
            <person name="Lai Q."/>
            <person name="Cao J."/>
            <person name="Yuan J."/>
            <person name="Li F."/>
            <person name="Shao Z."/>
        </authorList>
    </citation>
    <scope>NUCLEOTIDE SEQUENCE [LARGE SCALE GENOMIC DNA]</scope>
    <source>
        <strain evidence="2">P73</strain>
    </source>
</reference>
<dbReference type="STRING" id="1208324.P73_1596"/>
<dbReference type="KEGG" id="cid:P73_1596"/>
<keyword evidence="1" id="KW-0812">Transmembrane</keyword>
<dbReference type="OrthoDB" id="6107348at2"/>
<proteinExistence type="predicted"/>
<evidence type="ECO:0000313" key="3">
    <source>
        <dbReference type="Proteomes" id="UP000031521"/>
    </source>
</evidence>
<evidence type="ECO:0000256" key="1">
    <source>
        <dbReference type="SAM" id="Phobius"/>
    </source>
</evidence>
<accession>A0A0B5DZZ3</accession>
<dbReference type="RefSeq" id="WP_043869215.1">
    <property type="nucleotide sequence ID" value="NZ_CP004393.1"/>
</dbReference>
<feature type="transmembrane region" description="Helical" evidence="1">
    <location>
        <begin position="103"/>
        <end position="121"/>
    </location>
</feature>